<keyword evidence="2" id="KW-1185">Reference proteome</keyword>
<proteinExistence type="predicted"/>
<evidence type="ECO:0008006" key="3">
    <source>
        <dbReference type="Google" id="ProtNLM"/>
    </source>
</evidence>
<dbReference type="InterPro" id="IPR016024">
    <property type="entry name" value="ARM-type_fold"/>
</dbReference>
<protein>
    <recommendedName>
        <fullName evidence="3">HEAT repeat domain-containing protein</fullName>
    </recommendedName>
</protein>
<accession>A0A176S774</accession>
<dbReference type="EMBL" id="LUTY01000172">
    <property type="protein sequence ID" value="OAD23764.1"/>
    <property type="molecule type" value="Genomic_DNA"/>
</dbReference>
<organism evidence="1 2">
    <name type="scientific">Candidatus Thiomargarita nelsonii</name>
    <dbReference type="NCBI Taxonomy" id="1003181"/>
    <lineage>
        <taxon>Bacteria</taxon>
        <taxon>Pseudomonadati</taxon>
        <taxon>Pseudomonadota</taxon>
        <taxon>Gammaproteobacteria</taxon>
        <taxon>Thiotrichales</taxon>
        <taxon>Thiotrichaceae</taxon>
        <taxon>Thiomargarita</taxon>
    </lineage>
</organism>
<dbReference type="AlphaFoldDB" id="A0A176S774"/>
<evidence type="ECO:0000313" key="2">
    <source>
        <dbReference type="Proteomes" id="UP000076962"/>
    </source>
</evidence>
<gene>
    <name evidence="1" type="ORF">THIOM_000393</name>
</gene>
<dbReference type="SUPFAM" id="SSF48371">
    <property type="entry name" value="ARM repeat"/>
    <property type="match status" value="1"/>
</dbReference>
<dbReference type="Gene3D" id="1.25.10.10">
    <property type="entry name" value="Leucine-rich Repeat Variant"/>
    <property type="match status" value="1"/>
</dbReference>
<dbReference type="InterPro" id="IPR011989">
    <property type="entry name" value="ARM-like"/>
</dbReference>
<name>A0A176S774_9GAMM</name>
<comment type="caution">
    <text evidence="1">The sequence shown here is derived from an EMBL/GenBank/DDBJ whole genome shotgun (WGS) entry which is preliminary data.</text>
</comment>
<sequence length="123" mass="13930">MDVDREIDYLIDHKERHLTQNNNVIPEYLIPCYSRLAAIANLVASKNATMKVIAALLRVCVLDEEEDVRREALLRLVKINSEIAKVALVAGTYDSDYQVRATAKLHRLEPTAAIETAKRLKND</sequence>
<evidence type="ECO:0000313" key="1">
    <source>
        <dbReference type="EMBL" id="OAD23764.1"/>
    </source>
</evidence>
<reference evidence="1 2" key="1">
    <citation type="submission" date="2016-05" db="EMBL/GenBank/DDBJ databases">
        <title>Single-cell genome of chain-forming Candidatus Thiomargarita nelsonii and comparison to other large sulfur-oxidizing bacteria.</title>
        <authorList>
            <person name="Winkel M."/>
            <person name="Salman V."/>
            <person name="Woyke T."/>
            <person name="Schulz-Vogt H."/>
            <person name="Richter M."/>
            <person name="Flood B."/>
            <person name="Bailey J."/>
            <person name="Amann R."/>
            <person name="Mussmann M."/>
        </authorList>
    </citation>
    <scope>NUCLEOTIDE SEQUENCE [LARGE SCALE GENOMIC DNA]</scope>
    <source>
        <strain evidence="1 2">THI036</strain>
    </source>
</reference>
<dbReference type="Proteomes" id="UP000076962">
    <property type="component" value="Unassembled WGS sequence"/>
</dbReference>